<sequence length="174" mass="18507">MVAGLAETLEQVGILADAQPKIAIVDKGYRGVEIDGVRILRSGQKRGLTRTLHLMIKRRSAIEPSIGHMKADGRLGRNPLKGALGDALHAVLCGAGHNIRLLLKKLRLLCAQIVACIAGRVGCLRRRTGHSNATGRLTVALFRTDSVPWDGLQYAVFLSAVSFGSAGSGSPRPP</sequence>
<gene>
    <name evidence="1" type="ORF">THICB1_120141</name>
</gene>
<evidence type="ECO:0008006" key="3">
    <source>
        <dbReference type="Google" id="ProtNLM"/>
    </source>
</evidence>
<comment type="caution">
    <text evidence="1">The sequence shown here is derived from an EMBL/GenBank/DDBJ whole genome shotgun (WGS) entry which is preliminary data.</text>
</comment>
<dbReference type="PANTHER" id="PTHR33803:SF3">
    <property type="entry name" value="BLL1974 PROTEIN"/>
    <property type="match status" value="1"/>
</dbReference>
<proteinExistence type="predicted"/>
<name>A0ABM9T6Z9_THIA3</name>
<organism evidence="1 2">
    <name type="scientific">Thiomonas arsenitoxydans (strain DSM 22701 / CIP 110005 / 3As)</name>
    <dbReference type="NCBI Taxonomy" id="426114"/>
    <lineage>
        <taxon>Bacteria</taxon>
        <taxon>Pseudomonadati</taxon>
        <taxon>Pseudomonadota</taxon>
        <taxon>Betaproteobacteria</taxon>
        <taxon>Burkholderiales</taxon>
        <taxon>Thiomonas</taxon>
    </lineage>
</organism>
<reference evidence="1 2" key="1">
    <citation type="submission" date="2015-03" db="EMBL/GenBank/DDBJ databases">
        <authorList>
            <person name="Regsiter A."/>
            <person name="william w."/>
        </authorList>
    </citation>
    <scope>NUCLEOTIDE SEQUENCE [LARGE SCALE GENOMIC DNA]</scope>
    <source>
        <strain evidence="1 2">CB1</strain>
    </source>
</reference>
<dbReference type="PANTHER" id="PTHR33803">
    <property type="entry name" value="IS1478 TRANSPOSASE"/>
    <property type="match status" value="1"/>
</dbReference>
<evidence type="ECO:0000313" key="1">
    <source>
        <dbReference type="EMBL" id="CQR29710.1"/>
    </source>
</evidence>
<dbReference type="EMBL" id="CTRI01000004">
    <property type="protein sequence ID" value="CQR29710.1"/>
    <property type="molecule type" value="Genomic_DNA"/>
</dbReference>
<protein>
    <recommendedName>
        <fullName evidence="3">Transposase</fullName>
    </recommendedName>
</protein>
<dbReference type="Proteomes" id="UP000078599">
    <property type="component" value="Unassembled WGS sequence"/>
</dbReference>
<accession>A0ABM9T6Z9</accession>
<keyword evidence="2" id="KW-1185">Reference proteome</keyword>
<evidence type="ECO:0000313" key="2">
    <source>
        <dbReference type="Proteomes" id="UP000078599"/>
    </source>
</evidence>